<sequence>MINLKPAVARVQSQERADEILGICKENNWKVIIGIDPDKEEDISDVYKLLEDKAKNIKKTWK</sequence>
<accession>A0A0D8IAP3</accession>
<protein>
    <submittedName>
        <fullName evidence="1">Uncharacterized protein</fullName>
    </submittedName>
</protein>
<dbReference type="RefSeq" id="WP_044824476.1">
    <property type="nucleotide sequence ID" value="NZ_CP009687.1"/>
</dbReference>
<name>A0A0D8IAP3_9CLOT</name>
<evidence type="ECO:0000313" key="2">
    <source>
        <dbReference type="Proteomes" id="UP000035704"/>
    </source>
</evidence>
<dbReference type="PATRIC" id="fig|84022.5.peg.3824"/>
<dbReference type="EMBL" id="CP009687">
    <property type="protein sequence ID" value="AKL96488.1"/>
    <property type="molecule type" value="Genomic_DNA"/>
</dbReference>
<proteinExistence type="predicted"/>
<dbReference type="OrthoDB" id="9814022at2"/>
<dbReference type="Proteomes" id="UP000035704">
    <property type="component" value="Chromosome"/>
</dbReference>
<reference evidence="1 2" key="1">
    <citation type="submission" date="2014-10" db="EMBL/GenBank/DDBJ databases">
        <title>Genome sequence of Clostridium aceticum DSM 1496.</title>
        <authorList>
            <person name="Poehlein A."/>
            <person name="Schiel-Bengelsdorf B."/>
            <person name="Gottschalk G."/>
            <person name="Duerre P."/>
            <person name="Daniel R."/>
        </authorList>
    </citation>
    <scope>NUCLEOTIDE SEQUENCE [LARGE SCALE GENOMIC DNA]</scope>
    <source>
        <strain evidence="1 2">DSM 1496</strain>
    </source>
</reference>
<organism evidence="1 2">
    <name type="scientific">Clostridium aceticum</name>
    <dbReference type="NCBI Taxonomy" id="84022"/>
    <lineage>
        <taxon>Bacteria</taxon>
        <taxon>Bacillati</taxon>
        <taxon>Bacillota</taxon>
        <taxon>Clostridia</taxon>
        <taxon>Eubacteriales</taxon>
        <taxon>Clostridiaceae</taxon>
        <taxon>Clostridium</taxon>
    </lineage>
</organism>
<dbReference type="KEGG" id="cace:CACET_c30440"/>
<keyword evidence="2" id="KW-1185">Reference proteome</keyword>
<gene>
    <name evidence="1" type="ORF">CACET_c30440</name>
</gene>
<dbReference type="AlphaFoldDB" id="A0A0D8IAP3"/>
<evidence type="ECO:0000313" key="1">
    <source>
        <dbReference type="EMBL" id="AKL96488.1"/>
    </source>
</evidence>